<feature type="region of interest" description="Disordered" evidence="1">
    <location>
        <begin position="1"/>
        <end position="142"/>
    </location>
</feature>
<name>A0A420Y4R9_9PEZI</name>
<feature type="compositionally biased region" description="Basic and acidic residues" evidence="1">
    <location>
        <begin position="28"/>
        <end position="70"/>
    </location>
</feature>
<sequence>MADEKVTIPVEGAPAVEEAPAPVSATEVSKDETTSAPETKTDETTRDATPAEEKQSPEKATEAPAKDDSVNKPAEGADVDTEMKDAEPAKADTTDDTGVASPPPAVEAAAAPATDDAANTPAKAASAARRKSVGPTLKKKGSKARILHLEAKPGDYYFVKLKGSSPWPAIIADEEMLTPEALKRRPVSAAREDGTYRQDFADGGKRVYERRYPVMYLCTNDFQWVVNTDLVELDVEAIKDVKTDKMKKDLRRAYELAIEQHDLDYYKQELKEFEANQREQEEAEEARRQEAEAAAAEKAAKAAAKAQATPAKKSTSKKSKAKVDENDDVDMPDADEEEEVPTAKKSSKKRKAEGTAETPQRTESVKKPKIKIVPSSTPKTNGATSTPKTSTESKSATSKSKTTDAPAEKEMSVPKEPEYTPEERHARKEKEVLFLRHKLQKGLLTRDQEPKEEEMKTMSDYIAKLEHLPDLEVSIIRATKINKVLKAILKMDNIPKESEFKFKSRSQALLDQWNKILAQDEPSHGVNGTAKPTNGTTDAKEKEKTETSPEAEKPETDKGAEKEAETKEEEKEAPKDTEKSDAAAPAVDEKPAATEQGQESESLAAAA</sequence>
<dbReference type="Proteomes" id="UP000275385">
    <property type="component" value="Unassembled WGS sequence"/>
</dbReference>
<feature type="compositionally biased region" description="Low complexity" evidence="1">
    <location>
        <begin position="9"/>
        <end position="27"/>
    </location>
</feature>
<evidence type="ECO:0000313" key="3">
    <source>
        <dbReference type="EMBL" id="RKU42760.1"/>
    </source>
</evidence>
<dbReference type="Pfam" id="PF00855">
    <property type="entry name" value="PWWP"/>
    <property type="match status" value="1"/>
</dbReference>
<comment type="caution">
    <text evidence="3">The sequence shown here is derived from an EMBL/GenBank/DDBJ whole genome shotgun (WGS) entry which is preliminary data.</text>
</comment>
<evidence type="ECO:0000256" key="1">
    <source>
        <dbReference type="SAM" id="MobiDB-lite"/>
    </source>
</evidence>
<protein>
    <recommendedName>
        <fullName evidence="2">PWWP domain-containing protein</fullName>
    </recommendedName>
</protein>
<feature type="region of interest" description="Disordered" evidence="1">
    <location>
        <begin position="516"/>
        <end position="607"/>
    </location>
</feature>
<feature type="compositionally biased region" description="Acidic residues" evidence="1">
    <location>
        <begin position="325"/>
        <end position="340"/>
    </location>
</feature>
<feature type="region of interest" description="Disordered" evidence="1">
    <location>
        <begin position="275"/>
        <end position="428"/>
    </location>
</feature>
<feature type="compositionally biased region" description="Basic and acidic residues" evidence="1">
    <location>
        <begin position="406"/>
        <end position="428"/>
    </location>
</feature>
<dbReference type="PROSITE" id="PS50812">
    <property type="entry name" value="PWWP"/>
    <property type="match status" value="1"/>
</dbReference>
<dbReference type="STRING" id="177199.A0A420Y4R9"/>
<feature type="compositionally biased region" description="Basic and acidic residues" evidence="1">
    <location>
        <begin position="538"/>
        <end position="592"/>
    </location>
</feature>
<dbReference type="EMBL" id="QVQW01000052">
    <property type="protein sequence ID" value="RKU42760.1"/>
    <property type="molecule type" value="Genomic_DNA"/>
</dbReference>
<dbReference type="AlphaFoldDB" id="A0A420Y4R9"/>
<feature type="compositionally biased region" description="Low complexity" evidence="1">
    <location>
        <begin position="292"/>
        <end position="313"/>
    </location>
</feature>
<keyword evidence="4" id="KW-1185">Reference proteome</keyword>
<feature type="compositionally biased region" description="Basic and acidic residues" evidence="1">
    <location>
        <begin position="81"/>
        <end position="93"/>
    </location>
</feature>
<feature type="compositionally biased region" description="Basic and acidic residues" evidence="1">
    <location>
        <begin position="275"/>
        <end position="291"/>
    </location>
</feature>
<gene>
    <name evidence="3" type="ORF">DL546_006457</name>
</gene>
<feature type="compositionally biased region" description="Low complexity" evidence="1">
    <location>
        <begin position="383"/>
        <end position="405"/>
    </location>
</feature>
<evidence type="ECO:0000313" key="4">
    <source>
        <dbReference type="Proteomes" id="UP000275385"/>
    </source>
</evidence>
<dbReference type="OrthoDB" id="62853at2759"/>
<feature type="domain" description="PWWP" evidence="2">
    <location>
        <begin position="153"/>
        <end position="225"/>
    </location>
</feature>
<proteinExistence type="predicted"/>
<feature type="compositionally biased region" description="Low complexity" evidence="1">
    <location>
        <begin position="106"/>
        <end position="127"/>
    </location>
</feature>
<dbReference type="SMART" id="SM00293">
    <property type="entry name" value="PWWP"/>
    <property type="match status" value="1"/>
</dbReference>
<dbReference type="SUPFAM" id="SSF63748">
    <property type="entry name" value="Tudor/PWWP/MBT"/>
    <property type="match status" value="1"/>
</dbReference>
<feature type="compositionally biased region" description="Basic residues" evidence="1">
    <location>
        <begin position="128"/>
        <end position="142"/>
    </location>
</feature>
<accession>A0A420Y4R9</accession>
<reference evidence="3 4" key="1">
    <citation type="submission" date="2018-08" db="EMBL/GenBank/DDBJ databases">
        <title>Draft genome of the lignicolous fungus Coniochaeta pulveracea.</title>
        <authorList>
            <person name="Borstlap C.J."/>
            <person name="De Witt R.N."/>
            <person name="Botha A."/>
            <person name="Volschenk H."/>
        </authorList>
    </citation>
    <scope>NUCLEOTIDE SEQUENCE [LARGE SCALE GENOMIC DNA]</scope>
    <source>
        <strain evidence="3 4">CAB683</strain>
    </source>
</reference>
<dbReference type="InterPro" id="IPR000313">
    <property type="entry name" value="PWWP_dom"/>
</dbReference>
<organism evidence="3 4">
    <name type="scientific">Coniochaeta pulveracea</name>
    <dbReference type="NCBI Taxonomy" id="177199"/>
    <lineage>
        <taxon>Eukaryota</taxon>
        <taxon>Fungi</taxon>
        <taxon>Dikarya</taxon>
        <taxon>Ascomycota</taxon>
        <taxon>Pezizomycotina</taxon>
        <taxon>Sordariomycetes</taxon>
        <taxon>Sordariomycetidae</taxon>
        <taxon>Coniochaetales</taxon>
        <taxon>Coniochaetaceae</taxon>
        <taxon>Coniochaeta</taxon>
    </lineage>
</organism>
<dbReference type="Gene3D" id="2.30.30.140">
    <property type="match status" value="1"/>
</dbReference>
<evidence type="ECO:0000259" key="2">
    <source>
        <dbReference type="PROSITE" id="PS50812"/>
    </source>
</evidence>